<evidence type="ECO:0000313" key="1">
    <source>
        <dbReference type="EMBL" id="MEK8027322.1"/>
    </source>
</evidence>
<dbReference type="EMBL" id="JBBUTF010000013">
    <property type="protein sequence ID" value="MEK8027322.1"/>
    <property type="molecule type" value="Genomic_DNA"/>
</dbReference>
<dbReference type="RefSeq" id="WP_341375131.1">
    <property type="nucleotide sequence ID" value="NZ_JBBUTF010000013.1"/>
</dbReference>
<dbReference type="Gene3D" id="2.40.50.140">
    <property type="entry name" value="Nucleic acid-binding proteins"/>
    <property type="match status" value="1"/>
</dbReference>
<dbReference type="InterPro" id="IPR012340">
    <property type="entry name" value="NA-bd_OB-fold"/>
</dbReference>
<reference evidence="1 2" key="1">
    <citation type="submission" date="2024-04" db="EMBL/GenBank/DDBJ databases">
        <title>Novel species of the genus Ideonella isolated from streams.</title>
        <authorList>
            <person name="Lu H."/>
        </authorList>
    </citation>
    <scope>NUCLEOTIDE SEQUENCE [LARGE SCALE GENOMIC DNA]</scope>
    <source>
        <strain evidence="1 2">BYS139W</strain>
    </source>
</reference>
<accession>A0ABU9BBN7</accession>
<dbReference type="SUPFAM" id="SSF50249">
    <property type="entry name" value="Nucleic acid-binding proteins"/>
    <property type="match status" value="1"/>
</dbReference>
<dbReference type="Proteomes" id="UP001368500">
    <property type="component" value="Unassembled WGS sequence"/>
</dbReference>
<name>A0ABU9BBN7_9BURK</name>
<dbReference type="NCBIfam" id="TIGR04418">
    <property type="entry name" value="PriB_gamma"/>
    <property type="match status" value="1"/>
</dbReference>
<keyword evidence="2" id="KW-1185">Reference proteome</keyword>
<comment type="caution">
    <text evidence="1">The sequence shown here is derived from an EMBL/GenBank/DDBJ whole genome shotgun (WGS) entry which is preliminary data.</text>
</comment>
<dbReference type="Pfam" id="PF22657">
    <property type="entry name" value="SSB_1"/>
    <property type="match status" value="1"/>
</dbReference>
<dbReference type="InterPro" id="IPR023646">
    <property type="entry name" value="Prisomal_replication_PriB"/>
</dbReference>
<evidence type="ECO:0000313" key="2">
    <source>
        <dbReference type="Proteomes" id="UP001368500"/>
    </source>
</evidence>
<sequence>MSAQLLERGALRYTPAGVPALDATLQHAASVVEDGRPRQISFEIKALGIGAITQALGALALGQEAEFSGFLGQTRNGRGLLFHITHLVAHPMPANAL</sequence>
<proteinExistence type="predicted"/>
<protein>
    <submittedName>
        <fullName evidence="1">Primosomal replication protein N</fullName>
    </submittedName>
</protein>
<gene>
    <name evidence="1" type="primary">priB</name>
    <name evidence="1" type="ORF">AACH11_15265</name>
</gene>
<organism evidence="1 2">
    <name type="scientific">Pseudaquabacterium rugosum</name>
    <dbReference type="NCBI Taxonomy" id="2984194"/>
    <lineage>
        <taxon>Bacteria</taxon>
        <taxon>Pseudomonadati</taxon>
        <taxon>Pseudomonadota</taxon>
        <taxon>Betaproteobacteria</taxon>
        <taxon>Burkholderiales</taxon>
        <taxon>Sphaerotilaceae</taxon>
        <taxon>Pseudaquabacterium</taxon>
    </lineage>
</organism>